<comment type="caution">
    <text evidence="2">The sequence shown here is derived from an EMBL/GenBank/DDBJ whole genome shotgun (WGS) entry which is preliminary data.</text>
</comment>
<dbReference type="EMBL" id="JAINUG010000001">
    <property type="protein sequence ID" value="KAJ8418523.1"/>
    <property type="molecule type" value="Genomic_DNA"/>
</dbReference>
<gene>
    <name evidence="2" type="ORF">AAFF_G00000220</name>
</gene>
<evidence type="ECO:0000313" key="2">
    <source>
        <dbReference type="EMBL" id="KAJ8418523.1"/>
    </source>
</evidence>
<feature type="region of interest" description="Disordered" evidence="1">
    <location>
        <begin position="1"/>
        <end position="105"/>
    </location>
</feature>
<protein>
    <submittedName>
        <fullName evidence="2">Uncharacterized protein</fullName>
    </submittedName>
</protein>
<feature type="compositionally biased region" description="Basic residues" evidence="1">
    <location>
        <begin position="1"/>
        <end position="12"/>
    </location>
</feature>
<dbReference type="Proteomes" id="UP001221898">
    <property type="component" value="Unassembled WGS sequence"/>
</dbReference>
<evidence type="ECO:0000256" key="1">
    <source>
        <dbReference type="SAM" id="MobiDB-lite"/>
    </source>
</evidence>
<organism evidence="2 3">
    <name type="scientific">Aldrovandia affinis</name>
    <dbReference type="NCBI Taxonomy" id="143900"/>
    <lineage>
        <taxon>Eukaryota</taxon>
        <taxon>Metazoa</taxon>
        <taxon>Chordata</taxon>
        <taxon>Craniata</taxon>
        <taxon>Vertebrata</taxon>
        <taxon>Euteleostomi</taxon>
        <taxon>Actinopterygii</taxon>
        <taxon>Neopterygii</taxon>
        <taxon>Teleostei</taxon>
        <taxon>Notacanthiformes</taxon>
        <taxon>Halosauridae</taxon>
        <taxon>Aldrovandia</taxon>
    </lineage>
</organism>
<feature type="compositionally biased region" description="Polar residues" evidence="1">
    <location>
        <begin position="94"/>
        <end position="105"/>
    </location>
</feature>
<reference evidence="2" key="1">
    <citation type="journal article" date="2023" name="Science">
        <title>Genome structures resolve the early diversification of teleost fishes.</title>
        <authorList>
            <person name="Parey E."/>
            <person name="Louis A."/>
            <person name="Montfort J."/>
            <person name="Bouchez O."/>
            <person name="Roques C."/>
            <person name="Iampietro C."/>
            <person name="Lluch J."/>
            <person name="Castinel A."/>
            <person name="Donnadieu C."/>
            <person name="Desvignes T."/>
            <person name="Floi Bucao C."/>
            <person name="Jouanno E."/>
            <person name="Wen M."/>
            <person name="Mejri S."/>
            <person name="Dirks R."/>
            <person name="Jansen H."/>
            <person name="Henkel C."/>
            <person name="Chen W.J."/>
            <person name="Zahm M."/>
            <person name="Cabau C."/>
            <person name="Klopp C."/>
            <person name="Thompson A.W."/>
            <person name="Robinson-Rechavi M."/>
            <person name="Braasch I."/>
            <person name="Lecointre G."/>
            <person name="Bobe J."/>
            <person name="Postlethwait J.H."/>
            <person name="Berthelot C."/>
            <person name="Roest Crollius H."/>
            <person name="Guiguen Y."/>
        </authorList>
    </citation>
    <scope>NUCLEOTIDE SEQUENCE</scope>
    <source>
        <strain evidence="2">NC1722</strain>
    </source>
</reference>
<dbReference type="AlphaFoldDB" id="A0AAD7TD08"/>
<name>A0AAD7TD08_9TELE</name>
<sequence>MAFRSLRRRLSTHARVSPAIRPADDADGSPLRSERPVLTRAQKAAATESDRAQRGRVPQAHMRSPGGVLHKQVLGGNGSTNVWNDDGEEETRNAGDTFNETLAYK</sequence>
<accession>A0AAD7TD08</accession>
<proteinExistence type="predicted"/>
<keyword evidence="3" id="KW-1185">Reference proteome</keyword>
<evidence type="ECO:0000313" key="3">
    <source>
        <dbReference type="Proteomes" id="UP001221898"/>
    </source>
</evidence>